<evidence type="ECO:0000256" key="2">
    <source>
        <dbReference type="ARBA" id="ARBA00022487"/>
    </source>
</evidence>
<evidence type="ECO:0000256" key="4">
    <source>
        <dbReference type="ARBA" id="ARBA00022729"/>
    </source>
</evidence>
<keyword evidence="2" id="KW-0719">Serine esterase</keyword>
<dbReference type="Proteomes" id="UP001321760">
    <property type="component" value="Unassembled WGS sequence"/>
</dbReference>
<dbReference type="Pfam" id="PF07519">
    <property type="entry name" value="Tannase"/>
    <property type="match status" value="2"/>
</dbReference>
<dbReference type="Gene3D" id="3.40.50.1820">
    <property type="entry name" value="alpha/beta hydrolase"/>
    <property type="match status" value="1"/>
</dbReference>
<comment type="caution">
    <text evidence="9">The sequence shown here is derived from an EMBL/GenBank/DDBJ whole genome shotgun (WGS) entry which is preliminary data.</text>
</comment>
<name>A0AAV9GNR1_9PEZI</name>
<keyword evidence="3" id="KW-0479">Metal-binding</keyword>
<dbReference type="PANTHER" id="PTHR33938:SF2">
    <property type="entry name" value="CARBOXYLIC ESTER HYDROLASE"/>
    <property type="match status" value="1"/>
</dbReference>
<dbReference type="PANTHER" id="PTHR33938">
    <property type="entry name" value="FERULOYL ESTERASE B-RELATED"/>
    <property type="match status" value="1"/>
</dbReference>
<evidence type="ECO:0000256" key="7">
    <source>
        <dbReference type="ARBA" id="ARBA00023157"/>
    </source>
</evidence>
<keyword evidence="10" id="KW-1185">Reference proteome</keyword>
<evidence type="ECO:0000256" key="3">
    <source>
        <dbReference type="ARBA" id="ARBA00022723"/>
    </source>
</evidence>
<organism evidence="9 10">
    <name type="scientific">Podospora aff. communis PSN243</name>
    <dbReference type="NCBI Taxonomy" id="3040156"/>
    <lineage>
        <taxon>Eukaryota</taxon>
        <taxon>Fungi</taxon>
        <taxon>Dikarya</taxon>
        <taxon>Ascomycota</taxon>
        <taxon>Pezizomycotina</taxon>
        <taxon>Sordariomycetes</taxon>
        <taxon>Sordariomycetidae</taxon>
        <taxon>Sordariales</taxon>
        <taxon>Podosporaceae</taxon>
        <taxon>Podospora</taxon>
    </lineage>
</organism>
<accession>A0AAV9GNR1</accession>
<proteinExistence type="inferred from homology"/>
<dbReference type="GO" id="GO:0030600">
    <property type="term" value="F:feruloyl esterase activity"/>
    <property type="evidence" value="ECO:0007669"/>
    <property type="project" value="UniProtKB-ARBA"/>
</dbReference>
<dbReference type="EC" id="3.1.1.-" evidence="8"/>
<evidence type="ECO:0000256" key="8">
    <source>
        <dbReference type="RuleBase" id="RU361238"/>
    </source>
</evidence>
<sequence>MLLPTLLAQTLPSLTLASEIPPLTPRQRGLVCRSDTFSDLLPPTATIESIVPILNPNTTHAFESPLQNPAYPLPAPNLPPLCALTLNVTTSPSSFFRFGLFLPTTWNTRFLAVGNGGFAGGINWGDMAAGARYGFAVMSTDTGHNSTSGDLDWALGSPEKQRDFGWRAMDGAVKLAKELIFAYYSDPPRRSYYSGCSTGGRQGLKAVQVDEKAFDGLLVGAPAWWSTNLATWTTKVFTYNAPGGEGYLDSRAMGVLGREVVRQCDGVDGVADGIVSAGERCVFDFERVVCKGEEEGECLTTKQVETAKKVYGDYVVDGEFMFPGLSLGSEGLWSVLLGGTAPDPRGQEYVKMFVLGDAGWDWRTWNDSIATMAAEMDPGELTADRFDVAGYRERGGKILMYHGDADGMIPVKSSDYYYNQTAASMGGVEALQSWFRYFRVPGMGHCAGTRVNAPWYFAGGNQDGSLGAAAHSMAGLRDAQHDALLALVEWVEKGVPVESIIATTWNTPSSPASGVLRQRPLCPWPKTQVLTEGRDEKDPKGWTCV</sequence>
<keyword evidence="4 8" id="KW-0732">Signal</keyword>
<keyword evidence="5 8" id="KW-0378">Hydrolase</keyword>
<feature type="signal peptide" evidence="8">
    <location>
        <begin position="1"/>
        <end position="17"/>
    </location>
</feature>
<dbReference type="AlphaFoldDB" id="A0AAV9GNR1"/>
<dbReference type="InterPro" id="IPR011118">
    <property type="entry name" value="Tannase/feruloyl_esterase"/>
</dbReference>
<gene>
    <name evidence="9" type="ORF">QBC34DRAFT_351722</name>
</gene>
<dbReference type="GO" id="GO:0046872">
    <property type="term" value="F:metal ion binding"/>
    <property type="evidence" value="ECO:0007669"/>
    <property type="project" value="UniProtKB-KW"/>
</dbReference>
<evidence type="ECO:0000313" key="10">
    <source>
        <dbReference type="Proteomes" id="UP001321760"/>
    </source>
</evidence>
<protein>
    <recommendedName>
        <fullName evidence="8">Carboxylic ester hydrolase</fullName>
        <ecNumber evidence="8">3.1.1.-</ecNumber>
    </recommendedName>
</protein>
<evidence type="ECO:0000256" key="5">
    <source>
        <dbReference type="ARBA" id="ARBA00022801"/>
    </source>
</evidence>
<evidence type="ECO:0000256" key="6">
    <source>
        <dbReference type="ARBA" id="ARBA00022837"/>
    </source>
</evidence>
<feature type="chain" id="PRO_5043106569" description="Carboxylic ester hydrolase" evidence="8">
    <location>
        <begin position="18"/>
        <end position="545"/>
    </location>
</feature>
<evidence type="ECO:0000256" key="1">
    <source>
        <dbReference type="ARBA" id="ARBA00006249"/>
    </source>
</evidence>
<keyword evidence="6" id="KW-0106">Calcium</keyword>
<keyword evidence="7" id="KW-1015">Disulfide bond</keyword>
<dbReference type="SUPFAM" id="SSF53474">
    <property type="entry name" value="alpha/beta-Hydrolases"/>
    <property type="match status" value="1"/>
</dbReference>
<comment type="similarity">
    <text evidence="1 8">Belongs to the tannase family.</text>
</comment>
<reference evidence="9" key="2">
    <citation type="submission" date="2023-05" db="EMBL/GenBank/DDBJ databases">
        <authorList>
            <consortium name="Lawrence Berkeley National Laboratory"/>
            <person name="Steindorff A."/>
            <person name="Hensen N."/>
            <person name="Bonometti L."/>
            <person name="Westerberg I."/>
            <person name="Brannstrom I.O."/>
            <person name="Guillou S."/>
            <person name="Cros-Aarteil S."/>
            <person name="Calhoun S."/>
            <person name="Haridas S."/>
            <person name="Kuo A."/>
            <person name="Mondo S."/>
            <person name="Pangilinan J."/>
            <person name="Riley R."/>
            <person name="Labutti K."/>
            <person name="Andreopoulos B."/>
            <person name="Lipzen A."/>
            <person name="Chen C."/>
            <person name="Yanf M."/>
            <person name="Daum C."/>
            <person name="Ng V."/>
            <person name="Clum A."/>
            <person name="Ohm R."/>
            <person name="Martin F."/>
            <person name="Silar P."/>
            <person name="Natvig D."/>
            <person name="Lalanne C."/>
            <person name="Gautier V."/>
            <person name="Ament-Velasquez S.L."/>
            <person name="Kruys A."/>
            <person name="Hutchinson M.I."/>
            <person name="Powell A.J."/>
            <person name="Barry K."/>
            <person name="Miller A.N."/>
            <person name="Grigoriev I.V."/>
            <person name="Debuchy R."/>
            <person name="Gladieux P."/>
            <person name="Thoren M.H."/>
            <person name="Johannesson H."/>
        </authorList>
    </citation>
    <scope>NUCLEOTIDE SEQUENCE</scope>
    <source>
        <strain evidence="9">PSN243</strain>
    </source>
</reference>
<evidence type="ECO:0000313" key="9">
    <source>
        <dbReference type="EMBL" id="KAK4449047.1"/>
    </source>
</evidence>
<reference evidence="9" key="1">
    <citation type="journal article" date="2023" name="Mol. Phylogenet. Evol.">
        <title>Genome-scale phylogeny and comparative genomics of the fungal order Sordariales.</title>
        <authorList>
            <person name="Hensen N."/>
            <person name="Bonometti L."/>
            <person name="Westerberg I."/>
            <person name="Brannstrom I.O."/>
            <person name="Guillou S."/>
            <person name="Cros-Aarteil S."/>
            <person name="Calhoun S."/>
            <person name="Haridas S."/>
            <person name="Kuo A."/>
            <person name="Mondo S."/>
            <person name="Pangilinan J."/>
            <person name="Riley R."/>
            <person name="LaButti K."/>
            <person name="Andreopoulos B."/>
            <person name="Lipzen A."/>
            <person name="Chen C."/>
            <person name="Yan M."/>
            <person name="Daum C."/>
            <person name="Ng V."/>
            <person name="Clum A."/>
            <person name="Steindorff A."/>
            <person name="Ohm R.A."/>
            <person name="Martin F."/>
            <person name="Silar P."/>
            <person name="Natvig D.O."/>
            <person name="Lalanne C."/>
            <person name="Gautier V."/>
            <person name="Ament-Velasquez S.L."/>
            <person name="Kruys A."/>
            <person name="Hutchinson M.I."/>
            <person name="Powell A.J."/>
            <person name="Barry K."/>
            <person name="Miller A.N."/>
            <person name="Grigoriev I.V."/>
            <person name="Debuchy R."/>
            <person name="Gladieux P."/>
            <person name="Hiltunen Thoren M."/>
            <person name="Johannesson H."/>
        </authorList>
    </citation>
    <scope>NUCLEOTIDE SEQUENCE</scope>
    <source>
        <strain evidence="9">PSN243</strain>
    </source>
</reference>
<dbReference type="EMBL" id="MU865939">
    <property type="protein sequence ID" value="KAK4449047.1"/>
    <property type="molecule type" value="Genomic_DNA"/>
</dbReference>
<dbReference type="InterPro" id="IPR029058">
    <property type="entry name" value="AB_hydrolase_fold"/>
</dbReference>